<dbReference type="InParanoid" id="B3MBT3"/>
<dbReference type="AlphaFoldDB" id="B3MBT3"/>
<dbReference type="HOGENOM" id="CLU_119219_0_0_1"/>
<dbReference type="eggNOG" id="ENOG502TBD2">
    <property type="taxonomic scope" value="Eukaryota"/>
</dbReference>
<dbReference type="Proteomes" id="UP000007801">
    <property type="component" value="Unassembled WGS sequence"/>
</dbReference>
<dbReference type="OrthoDB" id="8066187at2759"/>
<organism evidence="2 3">
    <name type="scientific">Drosophila ananassae</name>
    <name type="common">Fruit fly</name>
    <dbReference type="NCBI Taxonomy" id="7217"/>
    <lineage>
        <taxon>Eukaryota</taxon>
        <taxon>Metazoa</taxon>
        <taxon>Ecdysozoa</taxon>
        <taxon>Arthropoda</taxon>
        <taxon>Hexapoda</taxon>
        <taxon>Insecta</taxon>
        <taxon>Pterygota</taxon>
        <taxon>Neoptera</taxon>
        <taxon>Endopterygota</taxon>
        <taxon>Diptera</taxon>
        <taxon>Brachycera</taxon>
        <taxon>Muscomorpha</taxon>
        <taxon>Ephydroidea</taxon>
        <taxon>Drosophilidae</taxon>
        <taxon>Drosophila</taxon>
        <taxon>Sophophora</taxon>
    </lineage>
</organism>
<name>B3MBT3_DROAN</name>
<dbReference type="GeneID" id="6502533"/>
<dbReference type="KEGG" id="dan:6502533"/>
<dbReference type="PANTHER" id="PTHR20898:SF1">
    <property type="entry name" value="MD-2-RELATED LIPID-RECOGNITION DOMAIN-CONTAINING PROTEIN"/>
    <property type="match status" value="1"/>
</dbReference>
<dbReference type="PANTHER" id="PTHR20898">
    <property type="entry name" value="DAEDALUS ON 3-RELATED-RELATED"/>
    <property type="match status" value="1"/>
</dbReference>
<dbReference type="InterPro" id="IPR010512">
    <property type="entry name" value="DUF1091"/>
</dbReference>
<dbReference type="EMBL" id="CH902619">
    <property type="protein sequence ID" value="EDV36104.2"/>
    <property type="molecule type" value="Genomic_DNA"/>
</dbReference>
<gene>
    <name evidence="2" type="primary">Dana\GF19790</name>
    <name evidence="2" type="synonym">dana_GLEANR_22196</name>
    <name evidence="2" type="ORF">GF19790</name>
</gene>
<dbReference type="Pfam" id="PF06477">
    <property type="entry name" value="DUF1091"/>
    <property type="match status" value="1"/>
</dbReference>
<evidence type="ECO:0008006" key="4">
    <source>
        <dbReference type="Google" id="ProtNLM"/>
    </source>
</evidence>
<evidence type="ECO:0000313" key="2">
    <source>
        <dbReference type="EMBL" id="EDV36104.2"/>
    </source>
</evidence>
<proteinExistence type="predicted"/>
<feature type="chain" id="PRO_5006454640" description="MD-2-related lipid-recognition domain-containing protein" evidence="1">
    <location>
        <begin position="22"/>
        <end position="180"/>
    </location>
</feature>
<keyword evidence="1" id="KW-0732">Signal</keyword>
<evidence type="ECO:0000256" key="1">
    <source>
        <dbReference type="SAM" id="SignalP"/>
    </source>
</evidence>
<keyword evidence="3" id="KW-1185">Reference proteome</keyword>
<sequence>MAAAGSYLFFLWLLSILLVAAKDQPFVFQNGNMKFIVESLKTSCDHDYVEYFEKVPNSEMLYTFRVVKLASAFTIDVVAKVMKTQRIMYKLVNISGCEFLGNPILYKVFDTAYKKLVVNGSFFKCPIKPNVYFLKNDEALSLFPSFHPPGRFQLSMRVKMRESRGPFVMEMLWKYKIVRL</sequence>
<feature type="signal peptide" evidence="1">
    <location>
        <begin position="1"/>
        <end position="21"/>
    </location>
</feature>
<reference evidence="2 3" key="1">
    <citation type="journal article" date="2007" name="Nature">
        <title>Evolution of genes and genomes on the Drosophila phylogeny.</title>
        <authorList>
            <consortium name="Drosophila 12 Genomes Consortium"/>
            <person name="Clark A.G."/>
            <person name="Eisen M.B."/>
            <person name="Smith D.R."/>
            <person name="Bergman C.M."/>
            <person name="Oliver B."/>
            <person name="Markow T.A."/>
            <person name="Kaufman T.C."/>
            <person name="Kellis M."/>
            <person name="Gelbart W."/>
            <person name="Iyer V.N."/>
            <person name="Pollard D.A."/>
            <person name="Sackton T.B."/>
            <person name="Larracuente A.M."/>
            <person name="Singh N.D."/>
            <person name="Abad J.P."/>
            <person name="Abt D.N."/>
            <person name="Adryan B."/>
            <person name="Aguade M."/>
            <person name="Akashi H."/>
            <person name="Anderson W.W."/>
            <person name="Aquadro C.F."/>
            <person name="Ardell D.H."/>
            <person name="Arguello R."/>
            <person name="Artieri C.G."/>
            <person name="Barbash D.A."/>
            <person name="Barker D."/>
            <person name="Barsanti P."/>
            <person name="Batterham P."/>
            <person name="Batzoglou S."/>
            <person name="Begun D."/>
            <person name="Bhutkar A."/>
            <person name="Blanco E."/>
            <person name="Bosak S.A."/>
            <person name="Bradley R.K."/>
            <person name="Brand A.D."/>
            <person name="Brent M.R."/>
            <person name="Brooks A.N."/>
            <person name="Brown R.H."/>
            <person name="Butlin R.K."/>
            <person name="Caggese C."/>
            <person name="Calvi B.R."/>
            <person name="Bernardo de Carvalho A."/>
            <person name="Caspi A."/>
            <person name="Castrezana S."/>
            <person name="Celniker S.E."/>
            <person name="Chang J.L."/>
            <person name="Chapple C."/>
            <person name="Chatterji S."/>
            <person name="Chinwalla A."/>
            <person name="Civetta A."/>
            <person name="Clifton S.W."/>
            <person name="Comeron J.M."/>
            <person name="Costello J.C."/>
            <person name="Coyne J.A."/>
            <person name="Daub J."/>
            <person name="David R.G."/>
            <person name="Delcher A.L."/>
            <person name="Delehaunty K."/>
            <person name="Do C.B."/>
            <person name="Ebling H."/>
            <person name="Edwards K."/>
            <person name="Eickbush T."/>
            <person name="Evans J.D."/>
            <person name="Filipski A."/>
            <person name="Findeiss S."/>
            <person name="Freyhult E."/>
            <person name="Fulton L."/>
            <person name="Fulton R."/>
            <person name="Garcia A.C."/>
            <person name="Gardiner A."/>
            <person name="Garfield D.A."/>
            <person name="Garvin B.E."/>
            <person name="Gibson G."/>
            <person name="Gilbert D."/>
            <person name="Gnerre S."/>
            <person name="Godfrey J."/>
            <person name="Good R."/>
            <person name="Gotea V."/>
            <person name="Gravely B."/>
            <person name="Greenberg A.J."/>
            <person name="Griffiths-Jones S."/>
            <person name="Gross S."/>
            <person name="Guigo R."/>
            <person name="Gustafson E.A."/>
            <person name="Haerty W."/>
            <person name="Hahn M.W."/>
            <person name="Halligan D.L."/>
            <person name="Halpern A.L."/>
            <person name="Halter G.M."/>
            <person name="Han M.V."/>
            <person name="Heger A."/>
            <person name="Hillier L."/>
            <person name="Hinrichs A.S."/>
            <person name="Holmes I."/>
            <person name="Hoskins R.A."/>
            <person name="Hubisz M.J."/>
            <person name="Hultmark D."/>
            <person name="Huntley M.A."/>
            <person name="Jaffe D.B."/>
            <person name="Jagadeeshan S."/>
            <person name="Jeck W.R."/>
            <person name="Johnson J."/>
            <person name="Jones C.D."/>
            <person name="Jordan W.C."/>
            <person name="Karpen G.H."/>
            <person name="Kataoka E."/>
            <person name="Keightley P.D."/>
            <person name="Kheradpour P."/>
            <person name="Kirkness E.F."/>
            <person name="Koerich L.B."/>
            <person name="Kristiansen K."/>
            <person name="Kudrna D."/>
            <person name="Kulathinal R.J."/>
            <person name="Kumar S."/>
            <person name="Kwok R."/>
            <person name="Lander E."/>
            <person name="Langley C.H."/>
            <person name="Lapoint R."/>
            <person name="Lazzaro B.P."/>
            <person name="Lee S.J."/>
            <person name="Levesque L."/>
            <person name="Li R."/>
            <person name="Lin C.F."/>
            <person name="Lin M.F."/>
            <person name="Lindblad-Toh K."/>
            <person name="Llopart A."/>
            <person name="Long M."/>
            <person name="Low L."/>
            <person name="Lozovsky E."/>
            <person name="Lu J."/>
            <person name="Luo M."/>
            <person name="Machado C.A."/>
            <person name="Makalowski W."/>
            <person name="Marzo M."/>
            <person name="Matsuda M."/>
            <person name="Matzkin L."/>
            <person name="McAllister B."/>
            <person name="McBride C.S."/>
            <person name="McKernan B."/>
            <person name="McKernan K."/>
            <person name="Mendez-Lago M."/>
            <person name="Minx P."/>
            <person name="Mollenhauer M.U."/>
            <person name="Montooth K."/>
            <person name="Mount S.M."/>
            <person name="Mu X."/>
            <person name="Myers E."/>
            <person name="Negre B."/>
            <person name="Newfeld S."/>
            <person name="Nielsen R."/>
            <person name="Noor M.A."/>
            <person name="O'Grady P."/>
            <person name="Pachter L."/>
            <person name="Papaceit M."/>
            <person name="Parisi M.J."/>
            <person name="Parisi M."/>
            <person name="Parts L."/>
            <person name="Pedersen J.S."/>
            <person name="Pesole G."/>
            <person name="Phillippy A.M."/>
            <person name="Ponting C.P."/>
            <person name="Pop M."/>
            <person name="Porcelli D."/>
            <person name="Powell J.R."/>
            <person name="Prohaska S."/>
            <person name="Pruitt K."/>
            <person name="Puig M."/>
            <person name="Quesneville H."/>
            <person name="Ram K.R."/>
            <person name="Rand D."/>
            <person name="Rasmussen M.D."/>
            <person name="Reed L.K."/>
            <person name="Reenan R."/>
            <person name="Reily A."/>
            <person name="Remington K.A."/>
            <person name="Rieger T.T."/>
            <person name="Ritchie M.G."/>
            <person name="Robin C."/>
            <person name="Rogers Y.H."/>
            <person name="Rohde C."/>
            <person name="Rozas J."/>
            <person name="Rubenfield M.J."/>
            <person name="Ruiz A."/>
            <person name="Russo S."/>
            <person name="Salzberg S.L."/>
            <person name="Sanchez-Gracia A."/>
            <person name="Saranga D.J."/>
            <person name="Sato H."/>
            <person name="Schaeffer S.W."/>
            <person name="Schatz M.C."/>
            <person name="Schlenke T."/>
            <person name="Schwartz R."/>
            <person name="Segarra C."/>
            <person name="Singh R.S."/>
            <person name="Sirot L."/>
            <person name="Sirota M."/>
            <person name="Sisneros N.B."/>
            <person name="Smith C.D."/>
            <person name="Smith T.F."/>
            <person name="Spieth J."/>
            <person name="Stage D.E."/>
            <person name="Stark A."/>
            <person name="Stephan W."/>
            <person name="Strausberg R.L."/>
            <person name="Strempel S."/>
            <person name="Sturgill D."/>
            <person name="Sutton G."/>
            <person name="Sutton G.G."/>
            <person name="Tao W."/>
            <person name="Teichmann S."/>
            <person name="Tobari Y.N."/>
            <person name="Tomimura Y."/>
            <person name="Tsolas J.M."/>
            <person name="Valente V.L."/>
            <person name="Venter E."/>
            <person name="Venter J.C."/>
            <person name="Vicario S."/>
            <person name="Vieira F.G."/>
            <person name="Vilella A.J."/>
            <person name="Villasante A."/>
            <person name="Walenz B."/>
            <person name="Wang J."/>
            <person name="Wasserman M."/>
            <person name="Watts T."/>
            <person name="Wilson D."/>
            <person name="Wilson R.K."/>
            <person name="Wing R.A."/>
            <person name="Wolfner M.F."/>
            <person name="Wong A."/>
            <person name="Wong G.K."/>
            <person name="Wu C.I."/>
            <person name="Wu G."/>
            <person name="Yamamoto D."/>
            <person name="Yang H.P."/>
            <person name="Yang S.P."/>
            <person name="Yorke J.A."/>
            <person name="Yoshida K."/>
            <person name="Zdobnov E."/>
            <person name="Zhang P."/>
            <person name="Zhang Y."/>
            <person name="Zimin A.V."/>
            <person name="Baldwin J."/>
            <person name="Abdouelleil A."/>
            <person name="Abdulkadir J."/>
            <person name="Abebe A."/>
            <person name="Abera B."/>
            <person name="Abreu J."/>
            <person name="Acer S.C."/>
            <person name="Aftuck L."/>
            <person name="Alexander A."/>
            <person name="An P."/>
            <person name="Anderson E."/>
            <person name="Anderson S."/>
            <person name="Arachi H."/>
            <person name="Azer M."/>
            <person name="Bachantsang P."/>
            <person name="Barry A."/>
            <person name="Bayul T."/>
            <person name="Berlin A."/>
            <person name="Bessette D."/>
            <person name="Bloom T."/>
            <person name="Blye J."/>
            <person name="Boguslavskiy L."/>
            <person name="Bonnet C."/>
            <person name="Boukhgalter B."/>
            <person name="Bourzgui I."/>
            <person name="Brown A."/>
            <person name="Cahill P."/>
            <person name="Channer S."/>
            <person name="Cheshatsang Y."/>
            <person name="Chuda L."/>
            <person name="Citroen M."/>
            <person name="Collymore A."/>
            <person name="Cooke P."/>
            <person name="Costello M."/>
            <person name="D'Aco K."/>
            <person name="Daza R."/>
            <person name="De Haan G."/>
            <person name="DeGray S."/>
            <person name="DeMaso C."/>
            <person name="Dhargay N."/>
            <person name="Dooley K."/>
            <person name="Dooley E."/>
            <person name="Doricent M."/>
            <person name="Dorje P."/>
            <person name="Dorjee K."/>
            <person name="Dupes A."/>
            <person name="Elong R."/>
            <person name="Falk J."/>
            <person name="Farina A."/>
            <person name="Faro S."/>
            <person name="Ferguson D."/>
            <person name="Fisher S."/>
            <person name="Foley C.D."/>
            <person name="Franke A."/>
            <person name="Friedrich D."/>
            <person name="Gadbois L."/>
            <person name="Gearin G."/>
            <person name="Gearin C.R."/>
            <person name="Giannoukos G."/>
            <person name="Goode T."/>
            <person name="Graham J."/>
            <person name="Grandbois E."/>
            <person name="Grewal S."/>
            <person name="Gyaltsen K."/>
            <person name="Hafez N."/>
            <person name="Hagos B."/>
            <person name="Hall J."/>
            <person name="Henson C."/>
            <person name="Hollinger A."/>
            <person name="Honan T."/>
            <person name="Huard M.D."/>
            <person name="Hughes L."/>
            <person name="Hurhula B."/>
            <person name="Husby M.E."/>
            <person name="Kamat A."/>
            <person name="Kanga B."/>
            <person name="Kashin S."/>
            <person name="Khazanovich D."/>
            <person name="Kisner P."/>
            <person name="Lance K."/>
            <person name="Lara M."/>
            <person name="Lee W."/>
            <person name="Lennon N."/>
            <person name="Letendre F."/>
            <person name="LeVine R."/>
            <person name="Lipovsky A."/>
            <person name="Liu X."/>
            <person name="Liu J."/>
            <person name="Liu S."/>
            <person name="Lokyitsang T."/>
            <person name="Lokyitsang Y."/>
            <person name="Lubonja R."/>
            <person name="Lui A."/>
            <person name="MacDonald P."/>
            <person name="Magnisalis V."/>
            <person name="Maru K."/>
            <person name="Matthews C."/>
            <person name="McCusker W."/>
            <person name="McDonough S."/>
            <person name="Mehta T."/>
            <person name="Meldrim J."/>
            <person name="Meneus L."/>
            <person name="Mihai O."/>
            <person name="Mihalev A."/>
            <person name="Mihova T."/>
            <person name="Mittelman R."/>
            <person name="Mlenga V."/>
            <person name="Montmayeur A."/>
            <person name="Mulrain L."/>
            <person name="Navidi A."/>
            <person name="Naylor J."/>
            <person name="Negash T."/>
            <person name="Nguyen T."/>
            <person name="Nguyen N."/>
            <person name="Nicol R."/>
            <person name="Norbu C."/>
            <person name="Norbu N."/>
            <person name="Novod N."/>
            <person name="O'Neill B."/>
            <person name="Osman S."/>
            <person name="Markiewicz E."/>
            <person name="Oyono O.L."/>
            <person name="Patti C."/>
            <person name="Phunkhang P."/>
            <person name="Pierre F."/>
            <person name="Priest M."/>
            <person name="Raghuraman S."/>
            <person name="Rege F."/>
            <person name="Reyes R."/>
            <person name="Rise C."/>
            <person name="Rogov P."/>
            <person name="Ross K."/>
            <person name="Ryan E."/>
            <person name="Settipalli S."/>
            <person name="Shea T."/>
            <person name="Sherpa N."/>
            <person name="Shi L."/>
            <person name="Shih D."/>
            <person name="Sparrow T."/>
            <person name="Spaulding J."/>
            <person name="Stalker J."/>
            <person name="Stange-Thomann N."/>
            <person name="Stavropoulos S."/>
            <person name="Stone C."/>
            <person name="Strader C."/>
            <person name="Tesfaye S."/>
            <person name="Thomson T."/>
            <person name="Thoulutsang Y."/>
            <person name="Thoulutsang D."/>
            <person name="Topham K."/>
            <person name="Topping I."/>
            <person name="Tsamla T."/>
            <person name="Vassiliev H."/>
            <person name="Vo A."/>
            <person name="Wangchuk T."/>
            <person name="Wangdi T."/>
            <person name="Weiand M."/>
            <person name="Wilkinson J."/>
            <person name="Wilson A."/>
            <person name="Yadav S."/>
            <person name="Young G."/>
            <person name="Yu Q."/>
            <person name="Zembek L."/>
            <person name="Zhong D."/>
            <person name="Zimmer A."/>
            <person name="Zwirko Z."/>
            <person name="Jaffe D.B."/>
            <person name="Alvarez P."/>
            <person name="Brockman W."/>
            <person name="Butler J."/>
            <person name="Chin C."/>
            <person name="Gnerre S."/>
            <person name="Grabherr M."/>
            <person name="Kleber M."/>
            <person name="Mauceli E."/>
            <person name="MacCallum I."/>
        </authorList>
    </citation>
    <scope>NUCLEOTIDE SEQUENCE [LARGE SCALE GENOMIC DNA]</scope>
    <source>
        <strain evidence="3">Tucson 14024-0371.13</strain>
    </source>
</reference>
<accession>B3MBT3</accession>
<evidence type="ECO:0000313" key="3">
    <source>
        <dbReference type="Proteomes" id="UP000007801"/>
    </source>
</evidence>
<protein>
    <recommendedName>
        <fullName evidence="4">MD-2-related lipid-recognition domain-containing protein</fullName>
    </recommendedName>
</protein>